<evidence type="ECO:0000256" key="1">
    <source>
        <dbReference type="ARBA" id="ARBA00012493"/>
    </source>
</evidence>
<comment type="caution">
    <text evidence="11">The sequence shown here is derived from an EMBL/GenBank/DDBJ whole genome shotgun (WGS) entry which is preliminary data.</text>
</comment>
<evidence type="ECO:0000256" key="3">
    <source>
        <dbReference type="ARBA" id="ARBA00022695"/>
    </source>
</evidence>
<dbReference type="Gene3D" id="2.40.70.10">
    <property type="entry name" value="Acid Proteases"/>
    <property type="match status" value="1"/>
</dbReference>
<feature type="compositionally biased region" description="Polar residues" evidence="8">
    <location>
        <begin position="15"/>
        <end position="29"/>
    </location>
</feature>
<keyword evidence="7" id="KW-0695">RNA-directed DNA polymerase</keyword>
<evidence type="ECO:0000259" key="10">
    <source>
        <dbReference type="Pfam" id="PF17917"/>
    </source>
</evidence>
<dbReference type="Gene3D" id="3.30.70.270">
    <property type="match status" value="1"/>
</dbReference>
<dbReference type="InterPro" id="IPR000477">
    <property type="entry name" value="RT_dom"/>
</dbReference>
<dbReference type="Gene3D" id="3.10.10.10">
    <property type="entry name" value="HIV Type 1 Reverse Transcriptase, subunit A, domain 1"/>
    <property type="match status" value="2"/>
</dbReference>
<dbReference type="CDD" id="cd09274">
    <property type="entry name" value="RNase_HI_RT_Ty3"/>
    <property type="match status" value="1"/>
</dbReference>
<evidence type="ECO:0000313" key="11">
    <source>
        <dbReference type="EMBL" id="GEX25669.1"/>
    </source>
</evidence>
<dbReference type="FunFam" id="3.10.20.370:FF:000001">
    <property type="entry name" value="Retrovirus-related Pol polyprotein from transposon 17.6-like protein"/>
    <property type="match status" value="1"/>
</dbReference>
<organism evidence="11">
    <name type="scientific">Tanacetum cinerariifolium</name>
    <name type="common">Dalmatian daisy</name>
    <name type="synonym">Chrysanthemum cinerariifolium</name>
    <dbReference type="NCBI Taxonomy" id="118510"/>
    <lineage>
        <taxon>Eukaryota</taxon>
        <taxon>Viridiplantae</taxon>
        <taxon>Streptophyta</taxon>
        <taxon>Embryophyta</taxon>
        <taxon>Tracheophyta</taxon>
        <taxon>Spermatophyta</taxon>
        <taxon>Magnoliopsida</taxon>
        <taxon>eudicotyledons</taxon>
        <taxon>Gunneridae</taxon>
        <taxon>Pentapetalae</taxon>
        <taxon>asterids</taxon>
        <taxon>campanulids</taxon>
        <taxon>Asterales</taxon>
        <taxon>Asteraceae</taxon>
        <taxon>Asteroideae</taxon>
        <taxon>Anthemideae</taxon>
        <taxon>Anthemidinae</taxon>
        <taxon>Tanacetum</taxon>
    </lineage>
</organism>
<dbReference type="SUPFAM" id="SSF56672">
    <property type="entry name" value="DNA/RNA polymerases"/>
    <property type="match status" value="1"/>
</dbReference>
<evidence type="ECO:0000256" key="2">
    <source>
        <dbReference type="ARBA" id="ARBA00022679"/>
    </source>
</evidence>
<feature type="region of interest" description="Disordered" evidence="8">
    <location>
        <begin position="234"/>
        <end position="271"/>
    </location>
</feature>
<name>A0A699H3H9_TANCI</name>
<keyword evidence="5" id="KW-0255">Endonuclease</keyword>
<evidence type="ECO:0000259" key="9">
    <source>
        <dbReference type="Pfam" id="PF00078"/>
    </source>
</evidence>
<protein>
    <recommendedName>
        <fullName evidence="1">RNA-directed DNA polymerase</fullName>
        <ecNumber evidence="1">2.7.7.49</ecNumber>
    </recommendedName>
</protein>
<evidence type="ECO:0000256" key="6">
    <source>
        <dbReference type="ARBA" id="ARBA00022801"/>
    </source>
</evidence>
<dbReference type="PANTHER" id="PTHR24559:SF427">
    <property type="entry name" value="RNA-DIRECTED DNA POLYMERASE"/>
    <property type="match status" value="1"/>
</dbReference>
<keyword evidence="6" id="KW-0378">Hydrolase</keyword>
<dbReference type="EC" id="2.7.7.49" evidence="1"/>
<proteinExistence type="predicted"/>
<feature type="region of interest" description="Disordered" evidence="8">
    <location>
        <begin position="183"/>
        <end position="210"/>
    </location>
</feature>
<feature type="compositionally biased region" description="Basic and acidic residues" evidence="8">
    <location>
        <begin position="254"/>
        <end position="271"/>
    </location>
</feature>
<feature type="compositionally biased region" description="Gly residues" evidence="8">
    <location>
        <begin position="538"/>
        <end position="555"/>
    </location>
</feature>
<accession>A0A699H3H9</accession>
<evidence type="ECO:0000256" key="7">
    <source>
        <dbReference type="ARBA" id="ARBA00022918"/>
    </source>
</evidence>
<dbReference type="InterPro" id="IPR041373">
    <property type="entry name" value="RT_RNaseH"/>
</dbReference>
<dbReference type="InterPro" id="IPR043502">
    <property type="entry name" value="DNA/RNA_pol_sf"/>
</dbReference>
<evidence type="ECO:0000256" key="4">
    <source>
        <dbReference type="ARBA" id="ARBA00022722"/>
    </source>
</evidence>
<dbReference type="Pfam" id="PF17917">
    <property type="entry name" value="RT_RNaseH"/>
    <property type="match status" value="1"/>
</dbReference>
<feature type="region of interest" description="Disordered" evidence="8">
    <location>
        <begin position="512"/>
        <end position="555"/>
    </location>
</feature>
<dbReference type="Pfam" id="PF08284">
    <property type="entry name" value="RVP_2"/>
    <property type="match status" value="1"/>
</dbReference>
<dbReference type="CDD" id="cd01647">
    <property type="entry name" value="RT_LTR"/>
    <property type="match status" value="1"/>
</dbReference>
<dbReference type="EMBL" id="BKCJ010097915">
    <property type="protein sequence ID" value="GEX25669.1"/>
    <property type="molecule type" value="Genomic_DNA"/>
</dbReference>
<feature type="domain" description="Reverse transcriptase RNase H-like" evidence="10">
    <location>
        <begin position="1031"/>
        <end position="1128"/>
    </location>
</feature>
<dbReference type="InterPro" id="IPR053134">
    <property type="entry name" value="RNA-dir_DNA_polymerase"/>
</dbReference>
<dbReference type="InterPro" id="IPR043128">
    <property type="entry name" value="Rev_trsase/Diguanyl_cyclase"/>
</dbReference>
<dbReference type="Gene3D" id="3.10.20.370">
    <property type="match status" value="1"/>
</dbReference>
<sequence>MAISVILISSDLSEENYTPASPDYSPTSDTESDPSVDLSSAHIPPLPATLPFLSSTDDSSDSDTPDTPPSPNHGRPYRYHPNGPLHMLTAWKRVGPLPTHRLVVRHSVNYSSSDIFTSDDSSRFTVKFIIRDFIGFFFRCPIDSSSGHSSSDHSSPALPSRMRSSHHLCSLVLSIPYSPAIIERPSRSSSTRPSRKRSRSPTTSVPVSLHIHGALSPARADLLPSPKRIRSSNSVMDLKVSSDGSSESFVPRETGLRDDVDVGGSDEPHSEHDIDLEVQAEIDKCNAYADALRADGIDARVVVQSVAREEVETSTRGTTEVRVDRVTHPVVSDDIPKPTHKGAVEVTYETLGDLVQRFHDHTVEIQIHRVQVIKVIQRDQGHRIVVTSQQGVVMSERISELERDNMRLRGMLDVASPYTPTTVVVPAVPATDDSPAVPEHTTIETPMNMSLENKAHYQSEKEAIHLILTRIGDKIYSTVDACKTAQEIWEAIERLQQAEVLETRDAARNLEPLVEGGGEQEDVNRNGGVNGNGNDNGNRGGNGNRNGNGNEGGNGYGNHNMNLEGFMPVARECTYKDFLKCLPLNFNGTERFVGLTCWFEKMETVFHISNCPQKYQVKYATCALNNALTWWNSYKRAIRIEAAYAILQDAIRIANSLVVQKLKGYARSVENKRRNKTGRNGATAKAYAIGGGGANLDSNVITGLLGRAFNIDLMPIELGSFDVIIGMDWLAKYHALIICDEKIICIPYGDEVLIIRGDDCNSKTQATSKNTKDKLEEKRLEDVPIVQEFLEVFPEDIPRLLHARQFEFQVDLVPGAAPVARALYRLARAEMQELSTQLQALTDKGFIRPSSSPWGAPLCFSKRKMDLFGWSRVYSKIDLRDGYHQLRVCEEDIPNIAFKTRYGHFEFQVIPFGLTNAPAVFMDLMNRVCKLYLDKFIIVFIDDILIYSKSRKEHEGDLKLILRLLKKKELYAKFSKVRFLAFKGFSKITRPMTKFTQKSVNFNWGEKAEAAFQLLKQKLCSAPILALPKRSENFVVYCDASHKGLGAVLMQKDKVITYVSRQLKVHEKNYTTHDLELGAVVFTLKMWRHYLYGTKCVVFNDHKSLQHILDQKELNMRQRWWLELLSDYDCETNMKAEIATYVSKCLKCAKVKAEYQKPSGLLVQPEIPQWKWKLYQWTSLLNFQRRRLIKEVDEAVLEGSSLAIAITLDLPTMEPEYSLRIGDEHLENILETELDEFIKSSVENLVPSPSESKDLSDNILKEIYSNPLFDEEIISIKIDPHHFNAESDLIESLLNQDSSIISSSSKIDSLLDEFAGELILLKSIPSGIDKADYDPEEEIHLNEKLLYDNSYPRPPEEFISENSDAEIKSFSPSPIPTEDSDSLRMRSIYLLL</sequence>
<evidence type="ECO:0000256" key="8">
    <source>
        <dbReference type="SAM" id="MobiDB-lite"/>
    </source>
</evidence>
<feature type="domain" description="Reverse transcriptase" evidence="9">
    <location>
        <begin position="866"/>
        <end position="996"/>
    </location>
</feature>
<gene>
    <name evidence="11" type="ORF">Tci_297644</name>
</gene>
<reference evidence="11" key="1">
    <citation type="journal article" date="2019" name="Sci. Rep.">
        <title>Draft genome of Tanacetum cinerariifolium, the natural source of mosquito coil.</title>
        <authorList>
            <person name="Yamashiro T."/>
            <person name="Shiraishi A."/>
            <person name="Satake H."/>
            <person name="Nakayama K."/>
        </authorList>
    </citation>
    <scope>NUCLEOTIDE SEQUENCE</scope>
</reference>
<keyword evidence="2" id="KW-0808">Transferase</keyword>
<dbReference type="Pfam" id="PF00078">
    <property type="entry name" value="RVT_1"/>
    <property type="match status" value="1"/>
</dbReference>
<keyword evidence="4" id="KW-0540">Nuclease</keyword>
<feature type="region of interest" description="Disordered" evidence="8">
    <location>
        <begin position="10"/>
        <end position="79"/>
    </location>
</feature>
<evidence type="ECO:0000256" key="5">
    <source>
        <dbReference type="ARBA" id="ARBA00022759"/>
    </source>
</evidence>
<keyword evidence="3" id="KW-0548">Nucleotidyltransferase</keyword>
<dbReference type="PANTHER" id="PTHR24559">
    <property type="entry name" value="TRANSPOSON TY3-I GAG-POL POLYPROTEIN"/>
    <property type="match status" value="1"/>
</dbReference>
<dbReference type="InterPro" id="IPR021109">
    <property type="entry name" value="Peptidase_aspartic_dom_sf"/>
</dbReference>